<comment type="caution">
    <text evidence="2">The sequence shown here is derived from an EMBL/GenBank/DDBJ whole genome shotgun (WGS) entry which is preliminary data.</text>
</comment>
<organism evidence="2 3">
    <name type="scientific">Symbiodinium microadriaticum</name>
    <name type="common">Dinoflagellate</name>
    <name type="synonym">Zooxanthella microadriatica</name>
    <dbReference type="NCBI Taxonomy" id="2951"/>
    <lineage>
        <taxon>Eukaryota</taxon>
        <taxon>Sar</taxon>
        <taxon>Alveolata</taxon>
        <taxon>Dinophyceae</taxon>
        <taxon>Suessiales</taxon>
        <taxon>Symbiodiniaceae</taxon>
        <taxon>Symbiodinium</taxon>
    </lineage>
</organism>
<dbReference type="AlphaFoldDB" id="A0A1Q9C2L3"/>
<proteinExistence type="predicted"/>
<dbReference type="Proteomes" id="UP000186817">
    <property type="component" value="Unassembled WGS sequence"/>
</dbReference>
<evidence type="ECO:0000256" key="1">
    <source>
        <dbReference type="SAM" id="MobiDB-lite"/>
    </source>
</evidence>
<sequence>MPPQPPGANDYVDYPDYADPHGEMPMGDEDTPQPHGQQPEPDLDDDPIELGPGGDPPSVPPGGETWICFMIRPAEDLFQELSTGTGTWLWPCAGSHARARGVHGLLCCLSAGKKAGALTPATQQKYSKEIRAAKSEEFKRQVCLGPTNGQSYGDSAGHYILSSRMVVVQLPPDIGLPPWMVGLRRNPNQSLLVYLEELALHNMSCYAHDEESRVTSDRAEDRSYMSCSDIAQFNTSTTKKMADYAWRPVTDQQKLLGFLGSVASKTRGWFPYQNGHALISHRANCPYRVSMILLKGTWWIVERAHDLRQDNEPCYLEEEAEVLVSLFLPEKASYKVESLSELFPELLDKLLEHLVEERPYDS</sequence>
<keyword evidence="3" id="KW-1185">Reference proteome</keyword>
<name>A0A1Q9C2L3_SYMMI</name>
<protein>
    <submittedName>
        <fullName evidence="2">Uncharacterized protein</fullName>
    </submittedName>
</protein>
<evidence type="ECO:0000313" key="3">
    <source>
        <dbReference type="Proteomes" id="UP000186817"/>
    </source>
</evidence>
<evidence type="ECO:0000313" key="2">
    <source>
        <dbReference type="EMBL" id="OLP77159.1"/>
    </source>
</evidence>
<accession>A0A1Q9C2L3</accession>
<dbReference type="OrthoDB" id="413357at2759"/>
<feature type="region of interest" description="Disordered" evidence="1">
    <location>
        <begin position="1"/>
        <end position="65"/>
    </location>
</feature>
<gene>
    <name evidence="2" type="ORF">AK812_SmicGene42813</name>
</gene>
<reference evidence="2 3" key="1">
    <citation type="submission" date="2016-02" db="EMBL/GenBank/DDBJ databases">
        <title>Genome analysis of coral dinoflagellate symbionts highlights evolutionary adaptations to a symbiotic lifestyle.</title>
        <authorList>
            <person name="Aranda M."/>
            <person name="Li Y."/>
            <person name="Liew Y.J."/>
            <person name="Baumgarten S."/>
            <person name="Simakov O."/>
            <person name="Wilson M."/>
            <person name="Piel J."/>
            <person name="Ashoor H."/>
            <person name="Bougouffa S."/>
            <person name="Bajic V.B."/>
            <person name="Ryu T."/>
            <person name="Ravasi T."/>
            <person name="Bayer T."/>
            <person name="Micklem G."/>
            <person name="Kim H."/>
            <person name="Bhak J."/>
            <person name="Lajeunesse T.C."/>
            <person name="Voolstra C.R."/>
        </authorList>
    </citation>
    <scope>NUCLEOTIDE SEQUENCE [LARGE SCALE GENOMIC DNA]</scope>
    <source>
        <strain evidence="2 3">CCMP2467</strain>
    </source>
</reference>
<dbReference type="EMBL" id="LSRX01001832">
    <property type="protein sequence ID" value="OLP77159.1"/>
    <property type="molecule type" value="Genomic_DNA"/>
</dbReference>